<comment type="caution">
    <text evidence="1">The sequence shown here is derived from an EMBL/GenBank/DDBJ whole genome shotgun (WGS) entry which is preliminary data.</text>
</comment>
<organism evidence="1 2">
    <name type="scientific">Pleurotus eryngii</name>
    <name type="common">Boletus of the steppes</name>
    <dbReference type="NCBI Taxonomy" id="5323"/>
    <lineage>
        <taxon>Eukaryota</taxon>
        <taxon>Fungi</taxon>
        <taxon>Dikarya</taxon>
        <taxon>Basidiomycota</taxon>
        <taxon>Agaricomycotina</taxon>
        <taxon>Agaricomycetes</taxon>
        <taxon>Agaricomycetidae</taxon>
        <taxon>Agaricales</taxon>
        <taxon>Pleurotineae</taxon>
        <taxon>Pleurotaceae</taxon>
        <taxon>Pleurotus</taxon>
    </lineage>
</organism>
<sequence length="109" mass="12280">MAGTELANSQSEPLPVTEIIALVAVARYPKFIPSKRSVLSSLVSRTWNTTCRSHILLDTAVLVFRFTFSWLCFLHFEVPHLCEYIQKVNTKFTSGVRLLAALQSGFQSF</sequence>
<keyword evidence="2" id="KW-1185">Reference proteome</keyword>
<protein>
    <submittedName>
        <fullName evidence="1">Uncharacterized protein</fullName>
    </submittedName>
</protein>
<gene>
    <name evidence="1" type="ORF">BDN71DRAFT_1441033</name>
</gene>
<name>A0A9P6A5J3_PLEER</name>
<proteinExistence type="predicted"/>
<evidence type="ECO:0000313" key="2">
    <source>
        <dbReference type="Proteomes" id="UP000807025"/>
    </source>
</evidence>
<dbReference type="AlphaFoldDB" id="A0A9P6A5J3"/>
<reference evidence="1" key="1">
    <citation type="submission" date="2020-11" db="EMBL/GenBank/DDBJ databases">
        <authorList>
            <consortium name="DOE Joint Genome Institute"/>
            <person name="Ahrendt S."/>
            <person name="Riley R."/>
            <person name="Andreopoulos W."/>
            <person name="Labutti K."/>
            <person name="Pangilinan J."/>
            <person name="Ruiz-Duenas F.J."/>
            <person name="Barrasa J.M."/>
            <person name="Sanchez-Garcia M."/>
            <person name="Camarero S."/>
            <person name="Miyauchi S."/>
            <person name="Serrano A."/>
            <person name="Linde D."/>
            <person name="Babiker R."/>
            <person name="Drula E."/>
            <person name="Ayuso-Fernandez I."/>
            <person name="Pacheco R."/>
            <person name="Padilla G."/>
            <person name="Ferreira P."/>
            <person name="Barriuso J."/>
            <person name="Kellner H."/>
            <person name="Castanera R."/>
            <person name="Alfaro M."/>
            <person name="Ramirez L."/>
            <person name="Pisabarro A.G."/>
            <person name="Kuo A."/>
            <person name="Tritt A."/>
            <person name="Lipzen A."/>
            <person name="He G."/>
            <person name="Yan M."/>
            <person name="Ng V."/>
            <person name="Cullen D."/>
            <person name="Martin F."/>
            <person name="Rosso M.-N."/>
            <person name="Henrissat B."/>
            <person name="Hibbett D."/>
            <person name="Martinez A.T."/>
            <person name="Grigoriev I.V."/>
        </authorList>
    </citation>
    <scope>NUCLEOTIDE SEQUENCE</scope>
    <source>
        <strain evidence="1">ATCC 90797</strain>
    </source>
</reference>
<dbReference type="Proteomes" id="UP000807025">
    <property type="component" value="Unassembled WGS sequence"/>
</dbReference>
<dbReference type="EMBL" id="MU154529">
    <property type="protein sequence ID" value="KAF9499999.1"/>
    <property type="molecule type" value="Genomic_DNA"/>
</dbReference>
<evidence type="ECO:0000313" key="1">
    <source>
        <dbReference type="EMBL" id="KAF9499999.1"/>
    </source>
</evidence>
<accession>A0A9P6A5J3</accession>